<feature type="domain" description="NADP-dependent oxidoreductase" evidence="9">
    <location>
        <begin position="70"/>
        <end position="203"/>
    </location>
</feature>
<dbReference type="EMBL" id="BMAV01017724">
    <property type="protein sequence ID" value="GFY69626.1"/>
    <property type="molecule type" value="Genomic_DNA"/>
</dbReference>
<dbReference type="GO" id="GO:0017109">
    <property type="term" value="C:glutamate-cysteine ligase complex"/>
    <property type="evidence" value="ECO:0007669"/>
    <property type="project" value="TreeGrafter"/>
</dbReference>
<keyword evidence="10" id="KW-0436">Ligase</keyword>
<dbReference type="Pfam" id="PF00248">
    <property type="entry name" value="Aldo_ket_red"/>
    <property type="match status" value="1"/>
</dbReference>
<accession>A0A8X6YB89</accession>
<gene>
    <name evidence="10" type="primary">GCLM</name>
    <name evidence="10" type="ORF">TNIN_383081</name>
</gene>
<evidence type="ECO:0000256" key="7">
    <source>
        <dbReference type="ARBA" id="ARBA00031732"/>
    </source>
</evidence>
<dbReference type="OrthoDB" id="5596051at2759"/>
<reference evidence="10" key="1">
    <citation type="submission" date="2020-08" db="EMBL/GenBank/DDBJ databases">
        <title>Multicomponent nature underlies the extraordinary mechanical properties of spider dragline silk.</title>
        <authorList>
            <person name="Kono N."/>
            <person name="Nakamura H."/>
            <person name="Mori M."/>
            <person name="Yoshida Y."/>
            <person name="Ohtoshi R."/>
            <person name="Malay A.D."/>
            <person name="Moran D.A.P."/>
            <person name="Tomita M."/>
            <person name="Numata K."/>
            <person name="Arakawa K."/>
        </authorList>
    </citation>
    <scope>NUCLEOTIDE SEQUENCE</scope>
</reference>
<evidence type="ECO:0000313" key="11">
    <source>
        <dbReference type="Proteomes" id="UP000886998"/>
    </source>
</evidence>
<comment type="pathway">
    <text evidence="1">Sulfur metabolism; glutathione biosynthesis; glutathione from L-cysteine and L-glutamate: step 1/2.</text>
</comment>
<evidence type="ECO:0000313" key="10">
    <source>
        <dbReference type="EMBL" id="GFY69626.1"/>
    </source>
</evidence>
<evidence type="ECO:0000256" key="1">
    <source>
        <dbReference type="ARBA" id="ARBA00005006"/>
    </source>
</evidence>
<proteinExistence type="inferred from homology"/>
<dbReference type="InterPro" id="IPR032963">
    <property type="entry name" value="Gclm"/>
</dbReference>
<comment type="similarity">
    <text evidence="2">Belongs to the aldo/keto reductase family. Glutamate--cysteine ligase light chain subfamily.</text>
</comment>
<name>A0A8X6YB89_9ARAC</name>
<dbReference type="Proteomes" id="UP000886998">
    <property type="component" value="Unassembled WGS sequence"/>
</dbReference>
<dbReference type="GO" id="GO:0035226">
    <property type="term" value="F:glutamate-cysteine ligase catalytic subunit binding"/>
    <property type="evidence" value="ECO:0007669"/>
    <property type="project" value="InterPro"/>
</dbReference>
<evidence type="ECO:0000256" key="4">
    <source>
        <dbReference type="ARBA" id="ARBA00022684"/>
    </source>
</evidence>
<keyword evidence="4" id="KW-0317">Glutathione biosynthesis</keyword>
<protein>
    <recommendedName>
        <fullName evidence="7">GCS light chain</fullName>
    </recommendedName>
    <alternativeName>
        <fullName evidence="5">Gamma-ECS regulatory subunit</fullName>
    </alternativeName>
    <alternativeName>
        <fullName evidence="8">Gamma-glutamylcysteine synthetase regulatory subunit</fullName>
    </alternativeName>
    <alternativeName>
        <fullName evidence="6">Glutamate--cysteine ligase modifier subunit</fullName>
    </alternativeName>
</protein>
<dbReference type="InterPro" id="IPR023210">
    <property type="entry name" value="NADP_OxRdtase_dom"/>
</dbReference>
<dbReference type="GO" id="GO:0006750">
    <property type="term" value="P:glutathione biosynthetic process"/>
    <property type="evidence" value="ECO:0007669"/>
    <property type="project" value="UniProtKB-KW"/>
</dbReference>
<dbReference type="SUPFAM" id="SSF51430">
    <property type="entry name" value="NAD(P)-linked oxidoreductase"/>
    <property type="match status" value="1"/>
</dbReference>
<comment type="caution">
    <text evidence="10">The sequence shown here is derived from an EMBL/GenBank/DDBJ whole genome shotgun (WGS) entry which is preliminary data.</text>
</comment>
<dbReference type="GO" id="GO:0016874">
    <property type="term" value="F:ligase activity"/>
    <property type="evidence" value="ECO:0007669"/>
    <property type="project" value="UniProtKB-KW"/>
</dbReference>
<keyword evidence="11" id="KW-1185">Reference proteome</keyword>
<dbReference type="PANTHER" id="PTHR13295">
    <property type="entry name" value="GLUTAMATE CYSTEINE LIGASE REGULATORY SUBUNIT"/>
    <property type="match status" value="1"/>
</dbReference>
<evidence type="ECO:0000256" key="3">
    <source>
        <dbReference type="ARBA" id="ARBA00011532"/>
    </source>
</evidence>
<dbReference type="AlphaFoldDB" id="A0A8X6YB89"/>
<evidence type="ECO:0000256" key="6">
    <source>
        <dbReference type="ARBA" id="ARBA00031154"/>
    </source>
</evidence>
<sequence length="261" mass="29720">MLPDKVNCVVVNTGNLINSKELKKKAMQTPTEEVFDSISTTFLSWLENLKENENDVEDLTTIFCVSPNAIKVNGSDRADLKISVKIFLEDYNCENLKASIQEVMNALDISVIDSLILALPPPSNEEKFNLEKMKPLWTELENFLIQGKCVTLGMSDLDAPELAELYEWTEIKPSVNQVNIESCCVMPPELIAFAKEHDIQLLTHNDSRVLFPNKMLHKILEPAVRTPEDWKISWIVRYSIIVKCRGIIQNKGYLMHTVKNI</sequence>
<evidence type="ECO:0000256" key="2">
    <source>
        <dbReference type="ARBA" id="ARBA00008612"/>
    </source>
</evidence>
<dbReference type="GO" id="GO:0030234">
    <property type="term" value="F:enzyme regulator activity"/>
    <property type="evidence" value="ECO:0007669"/>
    <property type="project" value="TreeGrafter"/>
</dbReference>
<dbReference type="InterPro" id="IPR036812">
    <property type="entry name" value="NAD(P)_OxRdtase_dom_sf"/>
</dbReference>
<dbReference type="PANTHER" id="PTHR13295:SF4">
    <property type="entry name" value="GLUTAMATE--CYSTEINE LIGASE REGULATORY SUBUNIT"/>
    <property type="match status" value="1"/>
</dbReference>
<organism evidence="10 11">
    <name type="scientific">Trichonephila inaurata madagascariensis</name>
    <dbReference type="NCBI Taxonomy" id="2747483"/>
    <lineage>
        <taxon>Eukaryota</taxon>
        <taxon>Metazoa</taxon>
        <taxon>Ecdysozoa</taxon>
        <taxon>Arthropoda</taxon>
        <taxon>Chelicerata</taxon>
        <taxon>Arachnida</taxon>
        <taxon>Araneae</taxon>
        <taxon>Araneomorphae</taxon>
        <taxon>Entelegynae</taxon>
        <taxon>Araneoidea</taxon>
        <taxon>Nephilidae</taxon>
        <taxon>Trichonephila</taxon>
        <taxon>Trichonephila inaurata</taxon>
    </lineage>
</organism>
<dbReference type="Gene3D" id="3.20.20.100">
    <property type="entry name" value="NADP-dependent oxidoreductase domain"/>
    <property type="match status" value="1"/>
</dbReference>
<evidence type="ECO:0000256" key="8">
    <source>
        <dbReference type="ARBA" id="ARBA00032926"/>
    </source>
</evidence>
<comment type="subunit">
    <text evidence="3">Heterodimer of a catalytic heavy chain and a regulatory light chain.</text>
</comment>
<evidence type="ECO:0000259" key="9">
    <source>
        <dbReference type="Pfam" id="PF00248"/>
    </source>
</evidence>
<evidence type="ECO:0000256" key="5">
    <source>
        <dbReference type="ARBA" id="ARBA00030406"/>
    </source>
</evidence>